<evidence type="ECO:0000313" key="10">
    <source>
        <dbReference type="Proteomes" id="UP000184603"/>
    </source>
</evidence>
<keyword evidence="5" id="KW-0378">Hydrolase</keyword>
<protein>
    <submittedName>
        <fullName evidence="9">Metallo-beta-lactamase class B</fullName>
    </submittedName>
</protein>
<dbReference type="NCBIfam" id="TIGR01409">
    <property type="entry name" value="TAT_signal_seq"/>
    <property type="match status" value="1"/>
</dbReference>
<keyword evidence="7" id="KW-0408">Iron</keyword>
<dbReference type="InterPro" id="IPR051453">
    <property type="entry name" value="MBL_Glyoxalase_II"/>
</dbReference>
<dbReference type="Pfam" id="PF00753">
    <property type="entry name" value="Lactamase_B"/>
    <property type="match status" value="1"/>
</dbReference>
<dbReference type="InterPro" id="IPR019546">
    <property type="entry name" value="TAT_signal_bac_arc"/>
</dbReference>
<reference evidence="9 10" key="1">
    <citation type="submission" date="2016-12" db="EMBL/GenBank/DDBJ databases">
        <authorList>
            <person name="Song W.-J."/>
            <person name="Kurnit D.M."/>
        </authorList>
    </citation>
    <scope>NUCLEOTIDE SEQUENCE [LARGE SCALE GENOMIC DNA]</scope>
    <source>
        <strain evidence="9 10">DSM 18488</strain>
    </source>
</reference>
<dbReference type="AlphaFoldDB" id="A0A1M7XYB5"/>
<evidence type="ECO:0000256" key="7">
    <source>
        <dbReference type="ARBA" id="ARBA00023014"/>
    </source>
</evidence>
<evidence type="ECO:0000256" key="3">
    <source>
        <dbReference type="ARBA" id="ARBA00011771"/>
    </source>
</evidence>
<dbReference type="GO" id="GO:0030313">
    <property type="term" value="C:cell envelope"/>
    <property type="evidence" value="ECO:0007669"/>
    <property type="project" value="UniProtKB-SubCell"/>
</dbReference>
<dbReference type="STRING" id="1121416.SAMN02745220_00614"/>
<comment type="cofactor">
    <cofactor evidence="1">
        <name>Zn(2+)</name>
        <dbReference type="ChEBI" id="CHEBI:29105"/>
    </cofactor>
</comment>
<dbReference type="CDD" id="cd16280">
    <property type="entry name" value="metallo-hydrolase-like_MBL-fold"/>
    <property type="match status" value="1"/>
</dbReference>
<dbReference type="GO" id="GO:0046872">
    <property type="term" value="F:metal ion binding"/>
    <property type="evidence" value="ECO:0007669"/>
    <property type="project" value="UniProtKB-KW"/>
</dbReference>
<evidence type="ECO:0000256" key="1">
    <source>
        <dbReference type="ARBA" id="ARBA00001947"/>
    </source>
</evidence>
<dbReference type="InterPro" id="IPR001279">
    <property type="entry name" value="Metallo-B-lactamas"/>
</dbReference>
<dbReference type="SUPFAM" id="SSF56281">
    <property type="entry name" value="Metallo-hydrolase/oxidoreductase"/>
    <property type="match status" value="1"/>
</dbReference>
<evidence type="ECO:0000313" key="9">
    <source>
        <dbReference type="EMBL" id="SHO44025.1"/>
    </source>
</evidence>
<dbReference type="GO" id="GO:0016787">
    <property type="term" value="F:hydrolase activity"/>
    <property type="evidence" value="ECO:0007669"/>
    <property type="project" value="UniProtKB-KW"/>
</dbReference>
<dbReference type="PROSITE" id="PS51318">
    <property type="entry name" value="TAT"/>
    <property type="match status" value="1"/>
</dbReference>
<dbReference type="InterPro" id="IPR006311">
    <property type="entry name" value="TAT_signal"/>
</dbReference>
<evidence type="ECO:0000256" key="2">
    <source>
        <dbReference type="ARBA" id="ARBA00004196"/>
    </source>
</evidence>
<dbReference type="PANTHER" id="PTHR46233">
    <property type="entry name" value="HYDROXYACYLGLUTATHIONE HYDROLASE GLOC"/>
    <property type="match status" value="1"/>
</dbReference>
<dbReference type="OrthoDB" id="9773738at2"/>
<evidence type="ECO:0000256" key="4">
    <source>
        <dbReference type="ARBA" id="ARBA00022723"/>
    </source>
</evidence>
<organism evidence="9 10">
    <name type="scientific">Desulfopila aestuarii DSM 18488</name>
    <dbReference type="NCBI Taxonomy" id="1121416"/>
    <lineage>
        <taxon>Bacteria</taxon>
        <taxon>Pseudomonadati</taxon>
        <taxon>Thermodesulfobacteriota</taxon>
        <taxon>Desulfobulbia</taxon>
        <taxon>Desulfobulbales</taxon>
        <taxon>Desulfocapsaceae</taxon>
        <taxon>Desulfopila</taxon>
    </lineage>
</organism>
<dbReference type="InterPro" id="IPR036866">
    <property type="entry name" value="RibonucZ/Hydroxyglut_hydro"/>
</dbReference>
<dbReference type="EMBL" id="FRFE01000002">
    <property type="protein sequence ID" value="SHO44025.1"/>
    <property type="molecule type" value="Genomic_DNA"/>
</dbReference>
<keyword evidence="7" id="KW-0411">Iron-sulfur</keyword>
<feature type="domain" description="Metallo-beta-lactamase" evidence="8">
    <location>
        <begin position="96"/>
        <end position="282"/>
    </location>
</feature>
<dbReference type="GO" id="GO:0051536">
    <property type="term" value="F:iron-sulfur cluster binding"/>
    <property type="evidence" value="ECO:0007669"/>
    <property type="project" value="UniProtKB-KW"/>
</dbReference>
<proteinExistence type="predicted"/>
<sequence length="328" mass="35135">MDLKNKETIDFERRSFLKTSAVAALGVASTSLIGPFGTVSSAFGQGEATLSELDKPRTFTGVPPGVPPGLPEELFDDTALVPTKVFDNLYCIGSRSVVAWVLTTSEGIIVIDSMWDNRDGKLILDGITQLGLNPADVKIIILTHGHGDHYGGAQYIKDKTNAEILLGKTDIGFMKAVSTGANGPRSPKPSIVSPMSDGQKITLGDTTVTVIDTPGHTPGCMSLIFPVKQGGKTYIAAQWGGTGAPREMSDKLTYKESIDYFEKKTQAANATVKINAHLFEAHGYDMLDAVRNLKAGEANPWIIGKDGLTAYFDGLRKYIGEAIEKKPA</sequence>
<evidence type="ECO:0000259" key="8">
    <source>
        <dbReference type="SMART" id="SM00849"/>
    </source>
</evidence>
<name>A0A1M7XYB5_9BACT</name>
<accession>A0A1M7XYB5</accession>
<dbReference type="RefSeq" id="WP_084553412.1">
    <property type="nucleotide sequence ID" value="NZ_FRFE01000002.1"/>
</dbReference>
<keyword evidence="6" id="KW-0862">Zinc</keyword>
<keyword evidence="10" id="KW-1185">Reference proteome</keyword>
<dbReference type="PANTHER" id="PTHR46233:SF3">
    <property type="entry name" value="HYDROXYACYLGLUTATHIONE HYDROLASE GLOC"/>
    <property type="match status" value="1"/>
</dbReference>
<gene>
    <name evidence="9" type="ORF">SAMN02745220_00614</name>
</gene>
<evidence type="ECO:0000256" key="5">
    <source>
        <dbReference type="ARBA" id="ARBA00022801"/>
    </source>
</evidence>
<comment type="subcellular location">
    <subcellularLocation>
        <location evidence="2">Cell envelope</location>
    </subcellularLocation>
</comment>
<dbReference type="SMART" id="SM00849">
    <property type="entry name" value="Lactamase_B"/>
    <property type="match status" value="1"/>
</dbReference>
<dbReference type="Proteomes" id="UP000184603">
    <property type="component" value="Unassembled WGS sequence"/>
</dbReference>
<evidence type="ECO:0000256" key="6">
    <source>
        <dbReference type="ARBA" id="ARBA00022833"/>
    </source>
</evidence>
<dbReference type="Gene3D" id="3.60.15.10">
    <property type="entry name" value="Ribonuclease Z/Hydroxyacylglutathione hydrolase-like"/>
    <property type="match status" value="1"/>
</dbReference>
<comment type="subunit">
    <text evidence="3">Heterodimer of a large and a small subunit.</text>
</comment>
<keyword evidence="4" id="KW-0479">Metal-binding</keyword>